<dbReference type="RefSeq" id="WP_077399564.1">
    <property type="nucleotide sequence ID" value="NZ_CP019650.1"/>
</dbReference>
<feature type="region of interest" description="Disordered" evidence="7">
    <location>
        <begin position="22"/>
        <end position="89"/>
    </location>
</feature>
<dbReference type="Pfam" id="PF13627">
    <property type="entry name" value="LptM_cons"/>
    <property type="match status" value="1"/>
</dbReference>
<feature type="compositionally biased region" description="Basic and acidic residues" evidence="7">
    <location>
        <begin position="75"/>
        <end position="89"/>
    </location>
</feature>
<name>A0A1Q2M2D1_9GAMM</name>
<protein>
    <recommendedName>
        <fullName evidence="11">Lipoprotein</fullName>
    </recommendedName>
</protein>
<feature type="compositionally biased region" description="Low complexity" evidence="7">
    <location>
        <begin position="34"/>
        <end position="46"/>
    </location>
</feature>
<dbReference type="Proteomes" id="UP000188219">
    <property type="component" value="Chromosome"/>
</dbReference>
<reference evidence="9" key="1">
    <citation type="submission" date="2017-02" db="EMBL/GenBank/DDBJ databases">
        <title>Genome of Microbulbifer agarilyticus GP101.</title>
        <authorList>
            <person name="Jung J."/>
            <person name="Bae S.S."/>
            <person name="Baek K."/>
        </authorList>
    </citation>
    <scope>NUCLEOTIDE SEQUENCE [LARGE SCALE GENOMIC DNA]</scope>
    <source>
        <strain evidence="9">GP101</strain>
    </source>
</reference>
<organism evidence="9 10">
    <name type="scientific">Microbulbifer agarilyticus</name>
    <dbReference type="NCBI Taxonomy" id="260552"/>
    <lineage>
        <taxon>Bacteria</taxon>
        <taxon>Pseudomonadati</taxon>
        <taxon>Pseudomonadota</taxon>
        <taxon>Gammaproteobacteria</taxon>
        <taxon>Cellvibrionales</taxon>
        <taxon>Microbulbiferaceae</taxon>
        <taxon>Microbulbifer</taxon>
    </lineage>
</organism>
<proteinExistence type="predicted"/>
<comment type="subcellular location">
    <subcellularLocation>
        <location evidence="1">Cell outer membrane</location>
        <topology evidence="1">Lipid-anchor</topology>
    </subcellularLocation>
</comment>
<gene>
    <name evidence="9" type="ORF">Mag101_01060</name>
</gene>
<keyword evidence="5" id="KW-0998">Cell outer membrane</keyword>
<dbReference type="KEGG" id="maga:Mag101_01060"/>
<sequence>MRTQLISLTAIVALSATLGACGQKGPLYLPQDPAAPGATGAPRASGMTTGGHSHGQPASSSEEKRSKTDSAQQEQDNHQQHTEAEAVSK</sequence>
<keyword evidence="10" id="KW-1185">Reference proteome</keyword>
<keyword evidence="6" id="KW-0449">Lipoprotein</keyword>
<evidence type="ECO:0000313" key="10">
    <source>
        <dbReference type="Proteomes" id="UP000188219"/>
    </source>
</evidence>
<evidence type="ECO:0000313" key="9">
    <source>
        <dbReference type="EMBL" id="AQQ66392.1"/>
    </source>
</evidence>
<keyword evidence="2 8" id="KW-0732">Signal</keyword>
<evidence type="ECO:0000256" key="2">
    <source>
        <dbReference type="ARBA" id="ARBA00022729"/>
    </source>
</evidence>
<feature type="chain" id="PRO_5012298051" description="Lipoprotein" evidence="8">
    <location>
        <begin position="21"/>
        <end position="89"/>
    </location>
</feature>
<dbReference type="GO" id="GO:0009279">
    <property type="term" value="C:cell outer membrane"/>
    <property type="evidence" value="ECO:0007669"/>
    <property type="project" value="UniProtKB-SubCell"/>
</dbReference>
<dbReference type="EMBL" id="CP019650">
    <property type="protein sequence ID" value="AQQ66392.1"/>
    <property type="molecule type" value="Genomic_DNA"/>
</dbReference>
<dbReference type="STRING" id="260552.Mag101_01060"/>
<dbReference type="AlphaFoldDB" id="A0A1Q2M2D1"/>
<feature type="signal peptide" evidence="8">
    <location>
        <begin position="1"/>
        <end position="20"/>
    </location>
</feature>
<evidence type="ECO:0000256" key="7">
    <source>
        <dbReference type="SAM" id="MobiDB-lite"/>
    </source>
</evidence>
<evidence type="ECO:0008006" key="11">
    <source>
        <dbReference type="Google" id="ProtNLM"/>
    </source>
</evidence>
<evidence type="ECO:0000256" key="1">
    <source>
        <dbReference type="ARBA" id="ARBA00004459"/>
    </source>
</evidence>
<dbReference type="OrthoDB" id="5741367at2"/>
<keyword evidence="3" id="KW-0472">Membrane</keyword>
<evidence type="ECO:0000256" key="3">
    <source>
        <dbReference type="ARBA" id="ARBA00023136"/>
    </source>
</evidence>
<keyword evidence="4" id="KW-0564">Palmitate</keyword>
<dbReference type="InterPro" id="IPR032831">
    <property type="entry name" value="LptM_cons"/>
</dbReference>
<evidence type="ECO:0000256" key="5">
    <source>
        <dbReference type="ARBA" id="ARBA00023237"/>
    </source>
</evidence>
<dbReference type="NCBIfam" id="NF047847">
    <property type="entry name" value="SS_mature_LptM"/>
    <property type="match status" value="1"/>
</dbReference>
<evidence type="ECO:0000256" key="4">
    <source>
        <dbReference type="ARBA" id="ARBA00023139"/>
    </source>
</evidence>
<evidence type="ECO:0000256" key="6">
    <source>
        <dbReference type="ARBA" id="ARBA00023288"/>
    </source>
</evidence>
<evidence type="ECO:0000256" key="8">
    <source>
        <dbReference type="SAM" id="SignalP"/>
    </source>
</evidence>
<dbReference type="PROSITE" id="PS51257">
    <property type="entry name" value="PROKAR_LIPOPROTEIN"/>
    <property type="match status" value="1"/>
</dbReference>
<accession>A0A1Q2M2D1</accession>